<sequence length="426" mass="45680">MDGTARPPDVGEIVSLVAEFHRSSSQRLHLVPSENSMGLAARMPFLTDALFRYCFATDGENTAWPGNLVLADIEQAARTGLGELFAAQHVNIKSISGLNCMAVAVSSLAEPGGALLSIPEPDGGHAATRFMAERLGLRHHGLPYDRRSFGMDVERLADLCRGLSGPKLIYLDQFMCLFPHDLAAIRDAVGPDTLIHYDGSHVMGLIAGDQFQDPLTEGADSLGGSTHKSFPGPHKGLLLTNSETIAAGFDEHAGHWVSHPHPADIASLAITTAEMLRTAGSYAARTVANAQRLGQRLSELGFAVCAADRGFTRSHQLWIDIADLMDPGRASGALLQAGIIVNAIEIPYLPAGAGLRLGVQEVTRLGLNINEMDEIAEMFADVLIRRRDSTVVRSRVGALLGRYRRDDEERVVEEVLAAAARAAARG</sequence>
<keyword evidence="6" id="KW-1185">Reference proteome</keyword>
<dbReference type="AlphaFoldDB" id="A0A9W6KIH2"/>
<dbReference type="PANTHER" id="PTHR11680">
    <property type="entry name" value="SERINE HYDROXYMETHYLTRANSFERASE"/>
    <property type="match status" value="1"/>
</dbReference>
<evidence type="ECO:0000313" key="5">
    <source>
        <dbReference type="EMBL" id="GLL02138.1"/>
    </source>
</evidence>
<dbReference type="Gene3D" id="3.40.640.10">
    <property type="entry name" value="Type I PLP-dependent aspartate aminotransferase-like (Major domain)"/>
    <property type="match status" value="1"/>
</dbReference>
<dbReference type="InterPro" id="IPR039429">
    <property type="entry name" value="SHMT-like_dom"/>
</dbReference>
<feature type="domain" description="Serine hydroxymethyltransferase-like" evidence="4">
    <location>
        <begin position="13"/>
        <end position="378"/>
    </location>
</feature>
<dbReference type="Pfam" id="PF00464">
    <property type="entry name" value="SHMT"/>
    <property type="match status" value="1"/>
</dbReference>
<reference evidence="5" key="1">
    <citation type="journal article" date="2014" name="Int. J. Syst. Evol. Microbiol.">
        <title>Complete genome sequence of Corynebacterium casei LMG S-19264T (=DSM 44701T), isolated from a smear-ripened cheese.</title>
        <authorList>
            <consortium name="US DOE Joint Genome Institute (JGI-PGF)"/>
            <person name="Walter F."/>
            <person name="Albersmeier A."/>
            <person name="Kalinowski J."/>
            <person name="Ruckert C."/>
        </authorList>
    </citation>
    <scope>NUCLEOTIDE SEQUENCE</scope>
    <source>
        <strain evidence="5">VKM Ac-1321</strain>
    </source>
</reference>
<name>A0A9W6KIH2_9ACTN</name>
<dbReference type="Proteomes" id="UP001143480">
    <property type="component" value="Unassembled WGS sequence"/>
</dbReference>
<dbReference type="InterPro" id="IPR015422">
    <property type="entry name" value="PyrdxlP-dep_Trfase_small"/>
</dbReference>
<proteinExistence type="inferred from homology"/>
<comment type="similarity">
    <text evidence="2">Belongs to the SHMT family.</text>
</comment>
<evidence type="ECO:0000313" key="6">
    <source>
        <dbReference type="Proteomes" id="UP001143480"/>
    </source>
</evidence>
<dbReference type="GO" id="GO:0005737">
    <property type="term" value="C:cytoplasm"/>
    <property type="evidence" value="ECO:0007669"/>
    <property type="project" value="TreeGrafter"/>
</dbReference>
<keyword evidence="3" id="KW-0663">Pyridoxal phosphate</keyword>
<evidence type="ECO:0000256" key="1">
    <source>
        <dbReference type="ARBA" id="ARBA00001933"/>
    </source>
</evidence>
<dbReference type="EMBL" id="BSFP01000021">
    <property type="protein sequence ID" value="GLL02138.1"/>
    <property type="molecule type" value="Genomic_DNA"/>
</dbReference>
<dbReference type="InterPro" id="IPR015424">
    <property type="entry name" value="PyrdxlP-dep_Trfase"/>
</dbReference>
<dbReference type="InterPro" id="IPR049943">
    <property type="entry name" value="Ser_HO-MeTrfase-like"/>
</dbReference>
<accession>A0A9W6KIH2</accession>
<dbReference type="RefSeq" id="WP_271189226.1">
    <property type="nucleotide sequence ID" value="NZ_BSFP01000021.1"/>
</dbReference>
<dbReference type="GO" id="GO:0019264">
    <property type="term" value="P:glycine biosynthetic process from serine"/>
    <property type="evidence" value="ECO:0007669"/>
    <property type="project" value="TreeGrafter"/>
</dbReference>
<dbReference type="GO" id="GO:0030170">
    <property type="term" value="F:pyridoxal phosphate binding"/>
    <property type="evidence" value="ECO:0007669"/>
    <property type="project" value="TreeGrafter"/>
</dbReference>
<dbReference type="SUPFAM" id="SSF53383">
    <property type="entry name" value="PLP-dependent transferases"/>
    <property type="match status" value="1"/>
</dbReference>
<dbReference type="GO" id="GO:0004372">
    <property type="term" value="F:glycine hydroxymethyltransferase activity"/>
    <property type="evidence" value="ECO:0007669"/>
    <property type="project" value="TreeGrafter"/>
</dbReference>
<evidence type="ECO:0000256" key="3">
    <source>
        <dbReference type="ARBA" id="ARBA00022898"/>
    </source>
</evidence>
<evidence type="ECO:0000259" key="4">
    <source>
        <dbReference type="Pfam" id="PF00464"/>
    </source>
</evidence>
<gene>
    <name evidence="5" type="ORF">GCM10017581_038800</name>
</gene>
<organism evidence="5 6">
    <name type="scientific">Dactylosporangium matsuzakiense</name>
    <dbReference type="NCBI Taxonomy" id="53360"/>
    <lineage>
        <taxon>Bacteria</taxon>
        <taxon>Bacillati</taxon>
        <taxon>Actinomycetota</taxon>
        <taxon>Actinomycetes</taxon>
        <taxon>Micromonosporales</taxon>
        <taxon>Micromonosporaceae</taxon>
        <taxon>Dactylosporangium</taxon>
    </lineage>
</organism>
<comment type="cofactor">
    <cofactor evidence="1">
        <name>pyridoxal 5'-phosphate</name>
        <dbReference type="ChEBI" id="CHEBI:597326"/>
    </cofactor>
</comment>
<dbReference type="InterPro" id="IPR015421">
    <property type="entry name" value="PyrdxlP-dep_Trfase_major"/>
</dbReference>
<evidence type="ECO:0000256" key="2">
    <source>
        <dbReference type="ARBA" id="ARBA00006376"/>
    </source>
</evidence>
<protein>
    <submittedName>
        <fullName evidence="5">Serine hydroxymethyltransferase</fullName>
    </submittedName>
</protein>
<reference evidence="5" key="2">
    <citation type="submission" date="2023-01" db="EMBL/GenBank/DDBJ databases">
        <authorList>
            <person name="Sun Q."/>
            <person name="Evtushenko L."/>
        </authorList>
    </citation>
    <scope>NUCLEOTIDE SEQUENCE</scope>
    <source>
        <strain evidence="5">VKM Ac-1321</strain>
    </source>
</reference>
<dbReference type="Gene3D" id="3.90.1150.10">
    <property type="entry name" value="Aspartate Aminotransferase, domain 1"/>
    <property type="match status" value="1"/>
</dbReference>
<comment type="caution">
    <text evidence="5">The sequence shown here is derived from an EMBL/GenBank/DDBJ whole genome shotgun (WGS) entry which is preliminary data.</text>
</comment>
<dbReference type="PANTHER" id="PTHR11680:SF35">
    <property type="entry name" value="SERINE HYDROXYMETHYLTRANSFERASE 1"/>
    <property type="match status" value="1"/>
</dbReference>
<dbReference type="GO" id="GO:0046653">
    <property type="term" value="P:tetrahydrofolate metabolic process"/>
    <property type="evidence" value="ECO:0007669"/>
    <property type="project" value="TreeGrafter"/>
</dbReference>